<evidence type="ECO:0000313" key="8">
    <source>
        <dbReference type="Proteomes" id="UP000054097"/>
    </source>
</evidence>
<reference evidence="8" key="2">
    <citation type="submission" date="2015-01" db="EMBL/GenBank/DDBJ databases">
        <title>Evolutionary Origins and Diversification of the Mycorrhizal Mutualists.</title>
        <authorList>
            <consortium name="DOE Joint Genome Institute"/>
            <consortium name="Mycorrhizal Genomics Consortium"/>
            <person name="Kohler A."/>
            <person name="Kuo A."/>
            <person name="Nagy L.G."/>
            <person name="Floudas D."/>
            <person name="Copeland A."/>
            <person name="Barry K.W."/>
            <person name="Cichocki N."/>
            <person name="Veneault-Fourrey C."/>
            <person name="LaButti K."/>
            <person name="Lindquist E.A."/>
            <person name="Lipzen A."/>
            <person name="Lundell T."/>
            <person name="Morin E."/>
            <person name="Murat C."/>
            <person name="Riley R."/>
            <person name="Ohm R."/>
            <person name="Sun H."/>
            <person name="Tunlid A."/>
            <person name="Henrissat B."/>
            <person name="Grigoriev I.V."/>
            <person name="Hibbett D.S."/>
            <person name="Martin F."/>
        </authorList>
    </citation>
    <scope>NUCLEOTIDE SEQUENCE [LARGE SCALE GENOMIC DNA]</scope>
    <source>
        <strain evidence="8">MAFF 305830</strain>
    </source>
</reference>
<dbReference type="GO" id="GO:0016020">
    <property type="term" value="C:membrane"/>
    <property type="evidence" value="ECO:0007669"/>
    <property type="project" value="TreeGrafter"/>
</dbReference>
<dbReference type="Proteomes" id="UP000054097">
    <property type="component" value="Unassembled WGS sequence"/>
</dbReference>
<dbReference type="Pfam" id="PF24883">
    <property type="entry name" value="NPHP3_N"/>
    <property type="match status" value="1"/>
</dbReference>
<name>A0A0C3APL9_SERVB</name>
<evidence type="ECO:0000259" key="6">
    <source>
        <dbReference type="PROSITE" id="PS51635"/>
    </source>
</evidence>
<organism evidence="7 8">
    <name type="scientific">Serendipita vermifera MAFF 305830</name>
    <dbReference type="NCBI Taxonomy" id="933852"/>
    <lineage>
        <taxon>Eukaryota</taxon>
        <taxon>Fungi</taxon>
        <taxon>Dikarya</taxon>
        <taxon>Basidiomycota</taxon>
        <taxon>Agaricomycotina</taxon>
        <taxon>Agaricomycetes</taxon>
        <taxon>Sebacinales</taxon>
        <taxon>Serendipitaceae</taxon>
        <taxon>Serendipita</taxon>
    </lineage>
</organism>
<dbReference type="HOGENOM" id="CLU_000288_6_11_1"/>
<dbReference type="InterPro" id="IPR056884">
    <property type="entry name" value="NPHP3-like_N"/>
</dbReference>
<keyword evidence="4" id="KW-0443">Lipid metabolism</keyword>
<dbReference type="GO" id="GO:0016042">
    <property type="term" value="P:lipid catabolic process"/>
    <property type="evidence" value="ECO:0007669"/>
    <property type="project" value="UniProtKB-KW"/>
</dbReference>
<dbReference type="PANTHER" id="PTHR24185">
    <property type="entry name" value="CALCIUM-INDEPENDENT PHOSPHOLIPASE A2-GAMMA"/>
    <property type="match status" value="1"/>
</dbReference>
<keyword evidence="2" id="KW-0378">Hydrolase</keyword>
<dbReference type="Pfam" id="PF01734">
    <property type="entry name" value="Patatin"/>
    <property type="match status" value="1"/>
</dbReference>
<evidence type="ECO:0000256" key="3">
    <source>
        <dbReference type="ARBA" id="ARBA00022963"/>
    </source>
</evidence>
<evidence type="ECO:0000313" key="7">
    <source>
        <dbReference type="EMBL" id="KIM21166.1"/>
    </source>
</evidence>
<protein>
    <recommendedName>
        <fullName evidence="6">PNPLA domain-containing protein</fullName>
    </recommendedName>
</protein>
<dbReference type="OrthoDB" id="630895at2759"/>
<reference evidence="7 8" key="1">
    <citation type="submission" date="2014-04" db="EMBL/GenBank/DDBJ databases">
        <authorList>
            <consortium name="DOE Joint Genome Institute"/>
            <person name="Kuo A."/>
            <person name="Zuccaro A."/>
            <person name="Kohler A."/>
            <person name="Nagy L.G."/>
            <person name="Floudas D."/>
            <person name="Copeland A."/>
            <person name="Barry K.W."/>
            <person name="Cichocki N."/>
            <person name="Veneault-Fourrey C."/>
            <person name="LaButti K."/>
            <person name="Lindquist E.A."/>
            <person name="Lipzen A."/>
            <person name="Lundell T."/>
            <person name="Morin E."/>
            <person name="Murat C."/>
            <person name="Sun H."/>
            <person name="Tunlid A."/>
            <person name="Henrissat B."/>
            <person name="Grigoriev I.V."/>
            <person name="Hibbett D.S."/>
            <person name="Martin F."/>
            <person name="Nordberg H.P."/>
            <person name="Cantor M.N."/>
            <person name="Hua S.X."/>
        </authorList>
    </citation>
    <scope>NUCLEOTIDE SEQUENCE [LARGE SCALE GENOMIC DNA]</scope>
    <source>
        <strain evidence="7 8">MAFF 305830</strain>
    </source>
</reference>
<accession>A0A0C3APL9</accession>
<evidence type="ECO:0000256" key="1">
    <source>
        <dbReference type="ARBA" id="ARBA00022737"/>
    </source>
</evidence>
<dbReference type="GO" id="GO:0019369">
    <property type="term" value="P:arachidonate metabolic process"/>
    <property type="evidence" value="ECO:0007669"/>
    <property type="project" value="TreeGrafter"/>
</dbReference>
<keyword evidence="8" id="KW-1185">Reference proteome</keyword>
<dbReference type="GO" id="GO:0047499">
    <property type="term" value="F:calcium-independent phospholipase A2 activity"/>
    <property type="evidence" value="ECO:0007669"/>
    <property type="project" value="TreeGrafter"/>
</dbReference>
<dbReference type="InterPro" id="IPR027417">
    <property type="entry name" value="P-loop_NTPase"/>
</dbReference>
<evidence type="ECO:0000256" key="2">
    <source>
        <dbReference type="ARBA" id="ARBA00022801"/>
    </source>
</evidence>
<evidence type="ECO:0000256" key="5">
    <source>
        <dbReference type="PROSITE-ProRule" id="PRU01161"/>
    </source>
</evidence>
<keyword evidence="3" id="KW-0442">Lipid degradation</keyword>
<dbReference type="AlphaFoldDB" id="A0A0C3APL9"/>
<dbReference type="Gene3D" id="3.40.1090.10">
    <property type="entry name" value="Cytosolic phospholipase A2 catalytic domain"/>
    <property type="match status" value="1"/>
</dbReference>
<dbReference type="GO" id="GO:0046486">
    <property type="term" value="P:glycerolipid metabolic process"/>
    <property type="evidence" value="ECO:0007669"/>
    <property type="project" value="UniProtKB-ARBA"/>
</dbReference>
<sequence>MESRRNLKLVSFDGGGVRGFSQLKIMNNIMHTLKWDDRLKGLSERNLPCEHFDLMGGSGTGGLITIFLTKLQMSAEEASEEFCTIVKKVHMQSSLTSLERTNQLRQCMEDIMTKKRYPLDMKFTDEARSGRCSGFIIAKLSANAGGKVCLRAYPIRGHLPSPITVIEAALATCATQPEFAPIYVAHRYKKWEYIGAGLGASNPIQELITEAHSLFGGESSVTSVLSLGVGHPGIVSIPSNQGEAGLYSVMRDLMNDCEEKAQEMEQRIGNLGIYSRISVDQGMQKQDPHQAEDLDWIASQTESYLALHETSEILDRLSQNIGSSTGNVTLDQLKHAAGPPVSSQLLNAVQDVRNILISNQDNSIIAKLKPADLECDSHVTECMKGTRPNILEEIESWAADLEAPNILWLKGYPGVGKSAVSTSLVERWRLSGRLGSSFFFRRESANKMTAIALWRKVAYDLSRRSPSFRVHSVAALNLNESLLSISNVDTLFRHLIQEPLVACDDITVETLPIIVIDALDECGRLDGRYSEDRKGLIRTLSTWSSLPGRLL</sequence>
<feature type="domain" description="PNPLA" evidence="6">
    <location>
        <begin position="10"/>
        <end position="208"/>
    </location>
</feature>
<gene>
    <name evidence="7" type="ORF">M408DRAFT_110887</name>
</gene>
<comment type="caution">
    <text evidence="5">Lacks conserved residue(s) required for the propagation of feature annotation.</text>
</comment>
<dbReference type="PROSITE" id="PS51635">
    <property type="entry name" value="PNPLA"/>
    <property type="match status" value="1"/>
</dbReference>
<keyword evidence="1" id="KW-0677">Repeat</keyword>
<dbReference type="InterPro" id="IPR016035">
    <property type="entry name" value="Acyl_Trfase/lysoPLipase"/>
</dbReference>
<evidence type="ECO:0000256" key="4">
    <source>
        <dbReference type="ARBA" id="ARBA00023098"/>
    </source>
</evidence>
<dbReference type="InterPro" id="IPR002641">
    <property type="entry name" value="PNPLA_dom"/>
</dbReference>
<dbReference type="EMBL" id="KN824391">
    <property type="protein sequence ID" value="KIM21166.1"/>
    <property type="molecule type" value="Genomic_DNA"/>
</dbReference>
<dbReference type="PANTHER" id="PTHR24185:SF1">
    <property type="entry name" value="CALCIUM-INDEPENDENT PHOSPHOLIPASE A2-GAMMA"/>
    <property type="match status" value="1"/>
</dbReference>
<feature type="short sequence motif" description="GXGXXG" evidence="5">
    <location>
        <begin position="14"/>
        <end position="19"/>
    </location>
</feature>
<dbReference type="SUPFAM" id="SSF52151">
    <property type="entry name" value="FabD/lysophospholipase-like"/>
    <property type="match status" value="1"/>
</dbReference>
<proteinExistence type="predicted"/>
<dbReference type="Gene3D" id="3.40.50.300">
    <property type="entry name" value="P-loop containing nucleotide triphosphate hydrolases"/>
    <property type="match status" value="1"/>
</dbReference>